<dbReference type="PANTHER" id="PTHR21228">
    <property type="entry name" value="FAST LEU-RICH DOMAIN-CONTAINING"/>
    <property type="match status" value="1"/>
</dbReference>
<evidence type="ECO:0000313" key="4">
    <source>
        <dbReference type="Proteomes" id="UP000256970"/>
    </source>
</evidence>
<sequence>MLPQGRKQRQQLLPAGQLPTSSSSSLHCSAQPQHAPQHGCYYQQQKRHDDACGSHSRDQQQQRPGGGQVFNPRQLTALIRDSSTTQQLAALIQQHFDSMDTIHLSAAITKLSRVGCRDPQLYAACVQRYLQFAPADSARNLSNIIYALCKAPADTRQQHQAALQQQLVPAFMDKVLEANAQEISNVVYGLAVSKQRLLEKSVQQLLTAFVAELQQANPQDMEQHVSMAQLQQLLGALVSMVQQAKPQNIFNTFWAVATMEQTVPAGHVQQLLDAFVSMLHQAKPQEVSNTLLACAKQSFLPQQLLAAPGLAGLLLAGPPQNLANAAWACSHLGHRDEQLMEALMAEVTQRLDAAVGYGSNSSGLNSQDCCNVCWAVAVLSLQQHAQQVLRLAQACSSMWSSTGAEDHWQLWQMHTWLLDFQLAGGQGLQGSLTEQQLQQCKATWDHNMRLTAKQRHTALQCSVFAAVRRLHLNWQQQPQMEQPSLGRDGVTPDGALLLDIAGRTAAVVLVAVEADGPTHFRQPDGGLKGPTQYRNRALAVRGYNLVSVPWWQWDELRGDAQRQQQYLMWRFGAAGVWEGNRLCNNSSSSKVGAPLCCCSSSWAEPFEPLQLQPGLQQVGQGKHASRHDAGRSMQGLMQLPQPRCWSAQAGQYRVPRPPPPPPPAHPANGSCAHSNAIWPAGMVPAAHSGSGCVWLPPSLPPLVQHAAGQLFALVPGNLCSPPAAASGHFTAQHTDWEPHSMAASRQQHR</sequence>
<evidence type="ECO:0000313" key="3">
    <source>
        <dbReference type="EMBL" id="SZX66902.1"/>
    </source>
</evidence>
<feature type="domain" description="RAP" evidence="2">
    <location>
        <begin position="510"/>
        <end position="569"/>
    </location>
</feature>
<dbReference type="EMBL" id="FNXT01000763">
    <property type="protein sequence ID" value="SZX66902.1"/>
    <property type="molecule type" value="Genomic_DNA"/>
</dbReference>
<dbReference type="GO" id="GO:0000963">
    <property type="term" value="P:mitochondrial RNA processing"/>
    <property type="evidence" value="ECO:0007669"/>
    <property type="project" value="TreeGrafter"/>
</dbReference>
<dbReference type="PROSITE" id="PS51286">
    <property type="entry name" value="RAP"/>
    <property type="match status" value="1"/>
</dbReference>
<dbReference type="GO" id="GO:0003723">
    <property type="term" value="F:RNA binding"/>
    <property type="evidence" value="ECO:0007669"/>
    <property type="project" value="TreeGrafter"/>
</dbReference>
<dbReference type="Pfam" id="PF08373">
    <property type="entry name" value="RAP"/>
    <property type="match status" value="1"/>
</dbReference>
<dbReference type="SMART" id="SM00952">
    <property type="entry name" value="RAP"/>
    <property type="match status" value="1"/>
</dbReference>
<gene>
    <name evidence="3" type="ORF">BQ4739_LOCUS7331</name>
</gene>
<evidence type="ECO:0000259" key="2">
    <source>
        <dbReference type="PROSITE" id="PS51286"/>
    </source>
</evidence>
<proteinExistence type="predicted"/>
<dbReference type="PANTHER" id="PTHR21228:SF40">
    <property type="entry name" value="LD45607P"/>
    <property type="match status" value="1"/>
</dbReference>
<dbReference type="SUPFAM" id="SSF48371">
    <property type="entry name" value="ARM repeat"/>
    <property type="match status" value="1"/>
</dbReference>
<dbReference type="GO" id="GO:0005759">
    <property type="term" value="C:mitochondrial matrix"/>
    <property type="evidence" value="ECO:0007669"/>
    <property type="project" value="TreeGrafter"/>
</dbReference>
<dbReference type="InterPro" id="IPR050870">
    <property type="entry name" value="FAST_kinase"/>
</dbReference>
<dbReference type="InterPro" id="IPR016024">
    <property type="entry name" value="ARM-type_fold"/>
</dbReference>
<dbReference type="AlphaFoldDB" id="A0A383VQ77"/>
<dbReference type="Proteomes" id="UP000256970">
    <property type="component" value="Unassembled WGS sequence"/>
</dbReference>
<reference evidence="3 4" key="1">
    <citation type="submission" date="2016-10" db="EMBL/GenBank/DDBJ databases">
        <authorList>
            <person name="Cai Z."/>
        </authorList>
    </citation>
    <scope>NUCLEOTIDE SEQUENCE [LARGE SCALE GENOMIC DNA]</scope>
</reference>
<dbReference type="GO" id="GO:0035770">
    <property type="term" value="C:ribonucleoprotein granule"/>
    <property type="evidence" value="ECO:0007669"/>
    <property type="project" value="TreeGrafter"/>
</dbReference>
<dbReference type="InterPro" id="IPR013584">
    <property type="entry name" value="RAP"/>
</dbReference>
<feature type="region of interest" description="Disordered" evidence="1">
    <location>
        <begin position="1"/>
        <end position="70"/>
    </location>
</feature>
<feature type="compositionally biased region" description="Basic and acidic residues" evidence="1">
    <location>
        <begin position="46"/>
        <end position="60"/>
    </location>
</feature>
<organism evidence="3 4">
    <name type="scientific">Tetradesmus obliquus</name>
    <name type="common">Green alga</name>
    <name type="synonym">Acutodesmus obliquus</name>
    <dbReference type="NCBI Taxonomy" id="3088"/>
    <lineage>
        <taxon>Eukaryota</taxon>
        <taxon>Viridiplantae</taxon>
        <taxon>Chlorophyta</taxon>
        <taxon>core chlorophytes</taxon>
        <taxon>Chlorophyceae</taxon>
        <taxon>CS clade</taxon>
        <taxon>Sphaeropleales</taxon>
        <taxon>Scenedesmaceae</taxon>
        <taxon>Tetradesmus</taxon>
    </lineage>
</organism>
<evidence type="ECO:0000256" key="1">
    <source>
        <dbReference type="SAM" id="MobiDB-lite"/>
    </source>
</evidence>
<dbReference type="GO" id="GO:0044528">
    <property type="term" value="P:regulation of mitochondrial mRNA stability"/>
    <property type="evidence" value="ECO:0007669"/>
    <property type="project" value="TreeGrafter"/>
</dbReference>
<accession>A0A383VQ77</accession>
<keyword evidence="4" id="KW-1185">Reference proteome</keyword>
<name>A0A383VQ77_TETOB</name>
<protein>
    <recommendedName>
        <fullName evidence="2">RAP domain-containing protein</fullName>
    </recommendedName>
</protein>